<dbReference type="Pfam" id="PF11951">
    <property type="entry name" value="Fungal_trans_2"/>
    <property type="match status" value="1"/>
</dbReference>
<gene>
    <name evidence="2" type="ORF">N0V83_009464</name>
</gene>
<dbReference type="OrthoDB" id="2991872at2759"/>
<protein>
    <submittedName>
        <fullName evidence="2">Uncharacterized protein</fullName>
    </submittedName>
</protein>
<dbReference type="PANTHER" id="PTHR38791">
    <property type="entry name" value="ZN(II)2CYS6 TRANSCRIPTION FACTOR (EUROFUNG)-RELATED-RELATED"/>
    <property type="match status" value="1"/>
</dbReference>
<dbReference type="InterPro" id="IPR053175">
    <property type="entry name" value="DHMBA_Reg_Transcription_Factor"/>
</dbReference>
<dbReference type="Proteomes" id="UP001140560">
    <property type="component" value="Unassembled WGS sequence"/>
</dbReference>
<dbReference type="EMBL" id="JAPEUY010000018">
    <property type="protein sequence ID" value="KAJ4364009.1"/>
    <property type="molecule type" value="Genomic_DNA"/>
</dbReference>
<keyword evidence="3" id="KW-1185">Reference proteome</keyword>
<organism evidence="2 3">
    <name type="scientific">Neocucurbitaria cava</name>
    <dbReference type="NCBI Taxonomy" id="798079"/>
    <lineage>
        <taxon>Eukaryota</taxon>
        <taxon>Fungi</taxon>
        <taxon>Dikarya</taxon>
        <taxon>Ascomycota</taxon>
        <taxon>Pezizomycotina</taxon>
        <taxon>Dothideomycetes</taxon>
        <taxon>Pleosporomycetidae</taxon>
        <taxon>Pleosporales</taxon>
        <taxon>Pleosporineae</taxon>
        <taxon>Cucurbitariaceae</taxon>
        <taxon>Neocucurbitaria</taxon>
    </lineage>
</organism>
<dbReference type="InterPro" id="IPR021858">
    <property type="entry name" value="Fun_TF"/>
</dbReference>
<dbReference type="PANTHER" id="PTHR38791:SF1">
    <property type="entry name" value="TRANSCRIPTION FACTOR, PUTATIVE-RELATED"/>
    <property type="match status" value="1"/>
</dbReference>
<evidence type="ECO:0000313" key="3">
    <source>
        <dbReference type="Proteomes" id="UP001140560"/>
    </source>
</evidence>
<name>A0A9W9CIG2_9PLEO</name>
<feature type="compositionally biased region" description="Low complexity" evidence="1">
    <location>
        <begin position="384"/>
        <end position="398"/>
    </location>
</feature>
<sequence>MGHVFFHDETENVQARAKKSKAKAIAARDARDHRDARATTLQVQAQGGPARRLTTSLIDQGVAFFMAHYSVGIDQPPITSKTYYSYLSTDGFHPLVATTMTALGIAGVANLYADPALRREATRWYLHGIKMANTAISSPQEVKADSTLVAVNLLGMFEATFNDRSLSGWSNHVDGAASLVKMRGMEQFATPAGRRMYLHTIGLLTMNCMGKGIPLPDYVREMNAEVMDFLDIKDPRNAFFFLHIKTIDLRAQILNQQTLDLADIIRSALELDNIAISIFQDVAQEWQYEKVPRGSQAGIHGDFYHVYTSAIAASTWNWVRYNRIYFHDIIRNCILAGFATSPPTLYGLDYHEQLAESTKILHEIQSDIIATMPQFLHDVPMVAPTSSTTTTSSTSTSPLPSPPTTPLPTRASSQPQASSRGHKGFHQNFRAEFGPAFLDLVGNGAVTDRLPIVRISGGYSTVWSLYVAGAMPTATPASQDYVYTCLKRIECEFGINQALVLANALKIKRYLDKSGAVAFGICPQYLPPDEGPYVPYQGTDNKVGFTGPELLMDAYFQAGFPSLETMQPVQ</sequence>
<accession>A0A9W9CIG2</accession>
<reference evidence="2" key="1">
    <citation type="submission" date="2022-10" db="EMBL/GenBank/DDBJ databases">
        <title>Tapping the CABI collections for fungal endophytes: first genome assemblies for Collariella, Neodidymelliopsis, Ascochyta clinopodiicola, Didymella pomorum, Didymosphaeria variabile, Neocosmospora piperis and Neocucurbitaria cava.</title>
        <authorList>
            <person name="Hill R."/>
        </authorList>
    </citation>
    <scope>NUCLEOTIDE SEQUENCE</scope>
    <source>
        <strain evidence="2">IMI 356814</strain>
    </source>
</reference>
<evidence type="ECO:0000256" key="1">
    <source>
        <dbReference type="SAM" id="MobiDB-lite"/>
    </source>
</evidence>
<feature type="region of interest" description="Disordered" evidence="1">
    <location>
        <begin position="383"/>
        <end position="422"/>
    </location>
</feature>
<dbReference type="AlphaFoldDB" id="A0A9W9CIG2"/>
<comment type="caution">
    <text evidence="2">The sequence shown here is derived from an EMBL/GenBank/DDBJ whole genome shotgun (WGS) entry which is preliminary data.</text>
</comment>
<proteinExistence type="predicted"/>
<feature type="compositionally biased region" description="Polar residues" evidence="1">
    <location>
        <begin position="410"/>
        <end position="419"/>
    </location>
</feature>
<evidence type="ECO:0000313" key="2">
    <source>
        <dbReference type="EMBL" id="KAJ4364009.1"/>
    </source>
</evidence>